<evidence type="ECO:0000256" key="6">
    <source>
        <dbReference type="ARBA" id="ARBA00023136"/>
    </source>
</evidence>
<feature type="transmembrane region" description="Helical" evidence="7">
    <location>
        <begin position="12"/>
        <end position="31"/>
    </location>
</feature>
<dbReference type="InterPro" id="IPR050882">
    <property type="entry name" value="Prepilin_peptidase/N-MTase"/>
</dbReference>
<dbReference type="Pfam" id="PF01478">
    <property type="entry name" value="Peptidase_A24"/>
    <property type="match status" value="1"/>
</dbReference>
<keyword evidence="5 7" id="KW-1133">Transmembrane helix</keyword>
<keyword evidence="3" id="KW-1003">Cell membrane</keyword>
<gene>
    <name evidence="10" type="ORF">D4A47_12715</name>
</gene>
<keyword evidence="4 7" id="KW-0812">Transmembrane</keyword>
<dbReference type="GO" id="GO:0004190">
    <property type="term" value="F:aspartic-type endopeptidase activity"/>
    <property type="evidence" value="ECO:0007669"/>
    <property type="project" value="InterPro"/>
</dbReference>
<comment type="similarity">
    <text evidence="2">Belongs to the peptidase A24 family.</text>
</comment>
<feature type="transmembrane region" description="Helical" evidence="7">
    <location>
        <begin position="152"/>
        <end position="172"/>
    </location>
</feature>
<evidence type="ECO:0000259" key="9">
    <source>
        <dbReference type="Pfam" id="PF06750"/>
    </source>
</evidence>
<dbReference type="GO" id="GO:0005886">
    <property type="term" value="C:plasma membrane"/>
    <property type="evidence" value="ECO:0007669"/>
    <property type="project" value="UniProtKB-SubCell"/>
</dbReference>
<dbReference type="Proteomes" id="UP000276301">
    <property type="component" value="Unassembled WGS sequence"/>
</dbReference>
<dbReference type="AlphaFoldDB" id="A0A498CJ89"/>
<feature type="transmembrane region" description="Helical" evidence="7">
    <location>
        <begin position="100"/>
        <end position="120"/>
    </location>
</feature>
<evidence type="ECO:0000256" key="7">
    <source>
        <dbReference type="SAM" id="Phobius"/>
    </source>
</evidence>
<evidence type="ECO:0000313" key="10">
    <source>
        <dbReference type="EMBL" id="RLL08040.1"/>
    </source>
</evidence>
<comment type="subcellular location">
    <subcellularLocation>
        <location evidence="1">Cell membrane</location>
        <topology evidence="1">Multi-pass membrane protein</topology>
    </subcellularLocation>
</comment>
<dbReference type="PANTHER" id="PTHR30487">
    <property type="entry name" value="TYPE 4 PREPILIN-LIKE PROTEINS LEADER PEPTIDE-PROCESSING ENZYME"/>
    <property type="match status" value="1"/>
</dbReference>
<evidence type="ECO:0000256" key="3">
    <source>
        <dbReference type="ARBA" id="ARBA00022475"/>
    </source>
</evidence>
<feature type="domain" description="Prepilin peptidase A24 N-terminal" evidence="9">
    <location>
        <begin position="15"/>
        <end position="96"/>
    </location>
</feature>
<feature type="transmembrane region" description="Helical" evidence="7">
    <location>
        <begin position="227"/>
        <end position="250"/>
    </location>
</feature>
<reference evidence="10 11" key="1">
    <citation type="submission" date="2018-10" db="EMBL/GenBank/DDBJ databases">
        <title>Anaerotruncus faecis sp. nov., isolated from human feces.</title>
        <authorList>
            <person name="Wang Y.-J."/>
        </authorList>
    </citation>
    <scope>NUCLEOTIDE SEQUENCE [LARGE SCALE GENOMIC DNA]</scope>
    <source>
        <strain evidence="10 11">22A2-44</strain>
    </source>
</reference>
<organism evidence="10 11">
    <name type="scientific">Anaerotruncus massiliensis</name>
    <name type="common">ex Liu et al. 2021</name>
    <dbReference type="NCBI Taxonomy" id="2321404"/>
    <lineage>
        <taxon>Bacteria</taxon>
        <taxon>Bacillati</taxon>
        <taxon>Bacillota</taxon>
        <taxon>Clostridia</taxon>
        <taxon>Eubacteriales</taxon>
        <taxon>Oscillospiraceae</taxon>
        <taxon>Anaerotruncus</taxon>
    </lineage>
</organism>
<name>A0A498CJ89_9FIRM</name>
<evidence type="ECO:0000313" key="11">
    <source>
        <dbReference type="Proteomes" id="UP000276301"/>
    </source>
</evidence>
<dbReference type="PANTHER" id="PTHR30487:SF0">
    <property type="entry name" value="PREPILIN LEADER PEPTIDASE_N-METHYLTRANSFERASE-RELATED"/>
    <property type="match status" value="1"/>
</dbReference>
<evidence type="ECO:0000259" key="8">
    <source>
        <dbReference type="Pfam" id="PF01478"/>
    </source>
</evidence>
<protein>
    <submittedName>
        <fullName evidence="10">Prepilin peptidase</fullName>
    </submittedName>
</protein>
<dbReference type="InterPro" id="IPR010627">
    <property type="entry name" value="Prepilin_pept_A24_N"/>
</dbReference>
<proteinExistence type="inferred from homology"/>
<accession>A0A498CJ89</accession>
<dbReference type="GO" id="GO:0006465">
    <property type="term" value="P:signal peptide processing"/>
    <property type="evidence" value="ECO:0007669"/>
    <property type="project" value="TreeGrafter"/>
</dbReference>
<dbReference type="EMBL" id="RCHT01000038">
    <property type="protein sequence ID" value="RLL08040.1"/>
    <property type="molecule type" value="Genomic_DNA"/>
</dbReference>
<feature type="transmembrane region" description="Helical" evidence="7">
    <location>
        <begin position="126"/>
        <end position="145"/>
    </location>
</feature>
<evidence type="ECO:0000256" key="5">
    <source>
        <dbReference type="ARBA" id="ARBA00022989"/>
    </source>
</evidence>
<sequence length="255" mass="27346">MLWLFERLPAALALLFGLVVGSFLNVCIYRIPLGISVAKGRSFCPACGEKIAWYDNVPLLSFLVLRGRCRRCGDRISPRYPAVEAANALLWLLCYLSHGYSAKTLLLCLALSALLVAAMIDRDTGIIPDRISVFLAALACCSLFAPGFPSPLARLGGALCVSVPMLLAALLWEGFGGGDIKLCAAFGLLAGWRLSLLAILFASVSGAAWAVFLLLRRGAGRKTAFPFGPFLAAGMGLSLLWGEELVGWYLSLFLL</sequence>
<feature type="transmembrane region" description="Helical" evidence="7">
    <location>
        <begin position="192"/>
        <end position="215"/>
    </location>
</feature>
<evidence type="ECO:0000256" key="2">
    <source>
        <dbReference type="ARBA" id="ARBA00005801"/>
    </source>
</evidence>
<feature type="domain" description="Prepilin type IV endopeptidase peptidase" evidence="8">
    <location>
        <begin position="108"/>
        <end position="211"/>
    </location>
</feature>
<comment type="caution">
    <text evidence="10">The sequence shown here is derived from an EMBL/GenBank/DDBJ whole genome shotgun (WGS) entry which is preliminary data.</text>
</comment>
<dbReference type="RefSeq" id="WP_121587558.1">
    <property type="nucleotide sequence ID" value="NZ_RCHT01000038.1"/>
</dbReference>
<evidence type="ECO:0000256" key="1">
    <source>
        <dbReference type="ARBA" id="ARBA00004651"/>
    </source>
</evidence>
<dbReference type="Pfam" id="PF06750">
    <property type="entry name" value="A24_N_bact"/>
    <property type="match status" value="1"/>
</dbReference>
<evidence type="ECO:0000256" key="4">
    <source>
        <dbReference type="ARBA" id="ARBA00022692"/>
    </source>
</evidence>
<keyword evidence="11" id="KW-1185">Reference proteome</keyword>
<dbReference type="InterPro" id="IPR000045">
    <property type="entry name" value="Prepilin_IV_endopep_pep"/>
</dbReference>
<dbReference type="Gene3D" id="1.20.120.1220">
    <property type="match status" value="1"/>
</dbReference>
<keyword evidence="6 7" id="KW-0472">Membrane</keyword>